<evidence type="ECO:0000256" key="1">
    <source>
        <dbReference type="SAM" id="Phobius"/>
    </source>
</evidence>
<dbReference type="EMBL" id="JAAOIW010000001">
    <property type="protein sequence ID" value="NHN29087.1"/>
    <property type="molecule type" value="Genomic_DNA"/>
</dbReference>
<proteinExistence type="predicted"/>
<accession>A0ABX0IYY1</accession>
<keyword evidence="1" id="KW-0812">Transmembrane</keyword>
<feature type="transmembrane region" description="Helical" evidence="1">
    <location>
        <begin position="12"/>
        <end position="38"/>
    </location>
</feature>
<reference evidence="2" key="1">
    <citation type="submission" date="2020-03" db="EMBL/GenBank/DDBJ databases">
        <title>Draft sequencing of Paenibacilllus sp. S3N08.</title>
        <authorList>
            <person name="Kim D.-U."/>
        </authorList>
    </citation>
    <scope>NUCLEOTIDE SEQUENCE</scope>
    <source>
        <strain evidence="2">S3N08</strain>
    </source>
</reference>
<comment type="caution">
    <text evidence="2">The sequence shown here is derived from an EMBL/GenBank/DDBJ whole genome shotgun (WGS) entry which is preliminary data.</text>
</comment>
<dbReference type="Proteomes" id="UP001165962">
    <property type="component" value="Unassembled WGS sequence"/>
</dbReference>
<evidence type="ECO:0008006" key="4">
    <source>
        <dbReference type="Google" id="ProtNLM"/>
    </source>
</evidence>
<sequence length="52" mass="5636">MEIIKNTESNKKFSGLGIVIILMGLITISPIIYFLIIWGLGDVPTVSGGIMK</sequence>
<protein>
    <recommendedName>
        <fullName evidence="4">Sugar ABC transporter permease</fullName>
    </recommendedName>
</protein>
<organism evidence="2 3">
    <name type="scientific">Paenibacillus agricola</name>
    <dbReference type="NCBI Taxonomy" id="2716264"/>
    <lineage>
        <taxon>Bacteria</taxon>
        <taxon>Bacillati</taxon>
        <taxon>Bacillota</taxon>
        <taxon>Bacilli</taxon>
        <taxon>Bacillales</taxon>
        <taxon>Paenibacillaceae</taxon>
        <taxon>Paenibacillus</taxon>
    </lineage>
</organism>
<evidence type="ECO:0000313" key="2">
    <source>
        <dbReference type="EMBL" id="NHN29087.1"/>
    </source>
</evidence>
<keyword evidence="3" id="KW-1185">Reference proteome</keyword>
<dbReference type="RefSeq" id="WP_166146569.1">
    <property type="nucleotide sequence ID" value="NZ_JAAOIW010000001.1"/>
</dbReference>
<name>A0ABX0IYY1_9BACL</name>
<keyword evidence="1" id="KW-1133">Transmembrane helix</keyword>
<gene>
    <name evidence="2" type="ORF">G9U52_04490</name>
</gene>
<keyword evidence="1" id="KW-0472">Membrane</keyword>
<evidence type="ECO:0000313" key="3">
    <source>
        <dbReference type="Proteomes" id="UP001165962"/>
    </source>
</evidence>